<dbReference type="Proteomes" id="UP000019095">
    <property type="component" value="Chromosome"/>
</dbReference>
<keyword evidence="4" id="KW-1185">Reference proteome</keyword>
<reference evidence="3 4" key="1">
    <citation type="journal article" date="2014" name="Microbiology">
        <title>Unravelling the complete genome sequence of Advenella mimigardefordensis strain DPN7T and novel insights in the catabolism of the xenobiotic polythioester precursor 3,3'-dithiodipropionate.</title>
        <authorList>
            <person name="Wubbeler J.H."/>
            <person name="Hiessl S."/>
            <person name="Schuldes J."/>
            <person name="Thurmer A."/>
            <person name="Daniel R."/>
            <person name="Steinbuchel A."/>
        </authorList>
    </citation>
    <scope>NUCLEOTIDE SEQUENCE [LARGE SCALE GENOMIC DNA]</scope>
    <source>
        <strain evidence="4">DSM 17166 / LMG 22922 / DPN7</strain>
    </source>
</reference>
<gene>
    <name evidence="3" type="ORF">MIM_c17370</name>
</gene>
<dbReference type="RefSeq" id="WP_025372455.1">
    <property type="nucleotide sequence ID" value="NZ_CP003915.1"/>
</dbReference>
<accession>W0PFI5</accession>
<feature type="transmembrane region" description="Helical" evidence="1">
    <location>
        <begin position="259"/>
        <end position="282"/>
    </location>
</feature>
<protein>
    <submittedName>
        <fullName evidence="3">Putative membrane protein</fullName>
    </submittedName>
</protein>
<dbReference type="AlphaFoldDB" id="W0PFI5"/>
<dbReference type="PATRIC" id="fig|1247726.3.peg.1916"/>
<feature type="transmembrane region" description="Helical" evidence="1">
    <location>
        <begin position="169"/>
        <end position="191"/>
    </location>
</feature>
<keyword evidence="1" id="KW-1133">Transmembrane helix</keyword>
<proteinExistence type="predicted"/>
<feature type="transmembrane region" description="Helical" evidence="1">
    <location>
        <begin position="355"/>
        <end position="378"/>
    </location>
</feature>
<dbReference type="InterPro" id="IPR002823">
    <property type="entry name" value="DUF112_TM"/>
</dbReference>
<feature type="transmembrane region" description="Helical" evidence="1">
    <location>
        <begin position="147"/>
        <end position="163"/>
    </location>
</feature>
<dbReference type="eggNOG" id="COG3333">
    <property type="taxonomic scope" value="Bacteria"/>
</dbReference>
<name>W0PFI5_ADVMD</name>
<dbReference type="EMBL" id="CP003915">
    <property type="protein sequence ID" value="AHG63818.1"/>
    <property type="molecule type" value="Genomic_DNA"/>
</dbReference>
<dbReference type="Pfam" id="PF01970">
    <property type="entry name" value="TctA"/>
    <property type="match status" value="1"/>
</dbReference>
<keyword evidence="1" id="KW-0812">Transmembrane</keyword>
<evidence type="ECO:0000313" key="4">
    <source>
        <dbReference type="Proteomes" id="UP000019095"/>
    </source>
</evidence>
<feature type="transmembrane region" description="Helical" evidence="1">
    <location>
        <begin position="61"/>
        <end position="84"/>
    </location>
</feature>
<sequence length="498" mass="52375">MESFDLLINGLWAAFGADMLLATFLGVVLGLAVGVLPALGPAAAVAILLPVIVQFEPATAIAGLAGVYYGAMYGGAVTSILLGIPGESASLMTMLDGYPLAQRGEAGRALGISIFASFIGGMIAIVLFTAVAAPFAEFAVRFGPPEMTALMIMALVFSTALGGDDVWKGFVALGLGLWLGTMGLDIVSGLPRFDFGTVELLEGIEFAVVAIGLFGLGEIFVSISEKTEQVERPSYTFRSLLPRINDILVTWKDWLMGSVVGFIIGVLPGAGATASTIFSYSVSKKMSKNPEKFGKGSLSGVAAPESANNACSYSAMIPLFTLGIPGSGTTAIMLGGLLMLGLQPGPLLFEQHADFIWPVIGTFYTGNLILFVLTILLVPVLASIVFIPIQVLFPIVTGIVLYGVYGLNNSIFDIGVALFFGVLGYVFKKLHYPSVPVLLGLVLGPILEQGVRRSLIMSDGNPSIFFESYISVMLLLATASLIFIPLVKKVMRVRAGTS</sequence>
<dbReference type="HOGENOM" id="CLU_022936_2_0_4"/>
<organism evidence="3 4">
    <name type="scientific">Advenella mimigardefordensis (strain DSM 17166 / LMG 22922 / DPN7)</name>
    <dbReference type="NCBI Taxonomy" id="1247726"/>
    <lineage>
        <taxon>Bacteria</taxon>
        <taxon>Pseudomonadati</taxon>
        <taxon>Pseudomonadota</taxon>
        <taxon>Betaproteobacteria</taxon>
        <taxon>Burkholderiales</taxon>
        <taxon>Alcaligenaceae</taxon>
    </lineage>
</organism>
<evidence type="ECO:0000313" key="3">
    <source>
        <dbReference type="EMBL" id="AHG63818.1"/>
    </source>
</evidence>
<evidence type="ECO:0000259" key="2">
    <source>
        <dbReference type="Pfam" id="PF01970"/>
    </source>
</evidence>
<dbReference type="PANTHER" id="PTHR35342">
    <property type="entry name" value="TRICARBOXYLIC TRANSPORT PROTEIN"/>
    <property type="match status" value="1"/>
</dbReference>
<dbReference type="STRING" id="1247726.MIM_c17370"/>
<feature type="transmembrane region" description="Helical" evidence="1">
    <location>
        <begin position="20"/>
        <end position="49"/>
    </location>
</feature>
<feature type="transmembrane region" description="Helical" evidence="1">
    <location>
        <begin position="319"/>
        <end position="343"/>
    </location>
</feature>
<dbReference type="PANTHER" id="PTHR35342:SF5">
    <property type="entry name" value="TRICARBOXYLIC TRANSPORT PROTEIN"/>
    <property type="match status" value="1"/>
</dbReference>
<feature type="transmembrane region" description="Helical" evidence="1">
    <location>
        <begin position="203"/>
        <end position="223"/>
    </location>
</feature>
<feature type="transmembrane region" description="Helical" evidence="1">
    <location>
        <begin position="109"/>
        <end position="135"/>
    </location>
</feature>
<keyword evidence="1" id="KW-0472">Membrane</keyword>
<evidence type="ECO:0000256" key="1">
    <source>
        <dbReference type="SAM" id="Phobius"/>
    </source>
</evidence>
<feature type="transmembrane region" description="Helical" evidence="1">
    <location>
        <begin position="434"/>
        <end position="451"/>
    </location>
</feature>
<feature type="transmembrane region" description="Helical" evidence="1">
    <location>
        <begin position="385"/>
        <end position="405"/>
    </location>
</feature>
<feature type="transmembrane region" description="Helical" evidence="1">
    <location>
        <begin position="411"/>
        <end position="427"/>
    </location>
</feature>
<feature type="transmembrane region" description="Helical" evidence="1">
    <location>
        <begin position="463"/>
        <end position="484"/>
    </location>
</feature>
<dbReference type="OrthoDB" id="8682236at2"/>
<feature type="domain" description="DUF112" evidence="2">
    <location>
        <begin position="20"/>
        <end position="439"/>
    </location>
</feature>
<dbReference type="KEGG" id="amim:MIM_c17370"/>